<evidence type="ECO:0000313" key="3">
    <source>
        <dbReference type="Proteomes" id="UP000001064"/>
    </source>
</evidence>
<dbReference type="EMBL" id="GL871037">
    <property type="protein sequence ID" value="EGC36109.1"/>
    <property type="molecule type" value="Genomic_DNA"/>
</dbReference>
<dbReference type="OMA" id="PVICHID"/>
<dbReference type="FunCoup" id="F0ZIV5">
    <property type="interactions" value="743"/>
</dbReference>
<organism evidence="2 3">
    <name type="scientific">Dictyostelium purpureum</name>
    <name type="common">Slime mold</name>
    <dbReference type="NCBI Taxonomy" id="5786"/>
    <lineage>
        <taxon>Eukaryota</taxon>
        <taxon>Amoebozoa</taxon>
        <taxon>Evosea</taxon>
        <taxon>Eumycetozoa</taxon>
        <taxon>Dictyostelia</taxon>
        <taxon>Dictyosteliales</taxon>
        <taxon>Dictyosteliaceae</taxon>
        <taxon>Dictyostelium</taxon>
    </lineage>
</organism>
<gene>
    <name evidence="2" type="ORF">DICPUDRAFT_151446</name>
</gene>
<dbReference type="Gene3D" id="3.80.10.10">
    <property type="entry name" value="Ribonuclease Inhibitor"/>
    <property type="match status" value="1"/>
</dbReference>
<dbReference type="Proteomes" id="UP000001064">
    <property type="component" value="Unassembled WGS sequence"/>
</dbReference>
<feature type="compositionally biased region" description="Acidic residues" evidence="1">
    <location>
        <begin position="529"/>
        <end position="551"/>
    </location>
</feature>
<dbReference type="SUPFAM" id="SSF52047">
    <property type="entry name" value="RNI-like"/>
    <property type="match status" value="1"/>
</dbReference>
<proteinExistence type="predicted"/>
<evidence type="ECO:0000313" key="2">
    <source>
        <dbReference type="EMBL" id="EGC36109.1"/>
    </source>
</evidence>
<accession>F0ZIV5</accession>
<reference evidence="3" key="1">
    <citation type="journal article" date="2011" name="Genome Biol.">
        <title>Comparative genomics of the social amoebae Dictyostelium discoideum and Dictyostelium purpureum.</title>
        <authorList>
            <consortium name="US DOE Joint Genome Institute (JGI-PGF)"/>
            <person name="Sucgang R."/>
            <person name="Kuo A."/>
            <person name="Tian X."/>
            <person name="Salerno W."/>
            <person name="Parikh A."/>
            <person name="Feasley C.L."/>
            <person name="Dalin E."/>
            <person name="Tu H."/>
            <person name="Huang E."/>
            <person name="Barry K."/>
            <person name="Lindquist E."/>
            <person name="Shapiro H."/>
            <person name="Bruce D."/>
            <person name="Schmutz J."/>
            <person name="Salamov A."/>
            <person name="Fey P."/>
            <person name="Gaudet P."/>
            <person name="Anjard C."/>
            <person name="Babu M.M."/>
            <person name="Basu S."/>
            <person name="Bushmanova Y."/>
            <person name="van der Wel H."/>
            <person name="Katoh-Kurasawa M."/>
            <person name="Dinh C."/>
            <person name="Coutinho P.M."/>
            <person name="Saito T."/>
            <person name="Elias M."/>
            <person name="Schaap P."/>
            <person name="Kay R.R."/>
            <person name="Henrissat B."/>
            <person name="Eichinger L."/>
            <person name="Rivero F."/>
            <person name="Putnam N.H."/>
            <person name="West C.M."/>
            <person name="Loomis W.F."/>
            <person name="Chisholm R.L."/>
            <person name="Shaulsky G."/>
            <person name="Strassmann J.E."/>
            <person name="Queller D.C."/>
            <person name="Kuspa A."/>
            <person name="Grigoriev I.V."/>
        </authorList>
    </citation>
    <scope>NUCLEOTIDE SEQUENCE [LARGE SCALE GENOMIC DNA]</scope>
    <source>
        <strain evidence="3">QSDP1</strain>
    </source>
</reference>
<dbReference type="VEuPathDB" id="AmoebaDB:DICPUDRAFT_151446"/>
<feature type="compositionally biased region" description="Polar residues" evidence="1">
    <location>
        <begin position="404"/>
        <end position="419"/>
    </location>
</feature>
<dbReference type="AlphaFoldDB" id="F0ZIV5"/>
<feature type="compositionally biased region" description="Low complexity" evidence="1">
    <location>
        <begin position="620"/>
        <end position="638"/>
    </location>
</feature>
<dbReference type="OrthoDB" id="21258at2759"/>
<dbReference type="InterPro" id="IPR006553">
    <property type="entry name" value="Leu-rich_rpt_Cys-con_subtyp"/>
</dbReference>
<dbReference type="KEGG" id="dpp:DICPUDRAFT_151446"/>
<dbReference type="STRING" id="5786.F0ZIV5"/>
<dbReference type="RefSeq" id="XP_003287366.1">
    <property type="nucleotide sequence ID" value="XM_003287318.1"/>
</dbReference>
<evidence type="ECO:0000256" key="1">
    <source>
        <dbReference type="SAM" id="MobiDB-lite"/>
    </source>
</evidence>
<dbReference type="InterPro" id="IPR032675">
    <property type="entry name" value="LRR_dom_sf"/>
</dbReference>
<dbReference type="SMART" id="SM00367">
    <property type="entry name" value="LRR_CC"/>
    <property type="match status" value="2"/>
</dbReference>
<dbReference type="InParanoid" id="F0ZIV5"/>
<feature type="region of interest" description="Disordered" evidence="1">
    <location>
        <begin position="25"/>
        <end position="46"/>
    </location>
</feature>
<sequence length="651" mass="73779">MSIEIPSLFSLCVDKINLYLKNNKNNEDYNHNNNNNDNNEDDNELSFEFNRDHTPLSILFKNCSSILINNNSSGNSNNNSNKIKLYNSFLKSLIDKNKLTIEHLYNISISLPLHFITHLDLRSNVVNNNHCYIISNISNCNQLGDSALKYISEFPRIETLDISNNINISDQGFNYLMNSNSLKELIAKSTPLTDNSIIETIEANNKYIEGEIIQQPFPSLETLILTNTFISNSSLSLFLQLQSILSIDLFGSKCTIEGFNQFQNSVLFKKSLNNKNKKCIVNSTLMTIYMDQTNNNSNNNNNSNKTSDKNNNKLWPIDDIINFILNCKLNNNSNNNCNTSLNTSVSSLDCSIDSLNSSSNNIFNDKKIYDIIKDEPFIIETIPPFPIKPISTSESILDFLGNKTPTKTPIKSKNNYSPTSPSPLGKAVTETTKKSNKQLQFSLLKDPFSNSPTKRELSKIHQSPSHLNIYSKVSMNQSFNEGSTQKLLFSPSKKANNSINNQIFKTMATPLISPKSVRRYDSKIYDDFISSDDDDDDTDTDNDDDDDDDISDQEKEIYATPKKLKKPPKSQSISPNKLKSIKNNNKENNIDNNNNINNGYYLTPTKGVSKKRKSFPQSTNKNKNNNNNINNNNNNCKKQNTKKKLIFDKED</sequence>
<dbReference type="GeneID" id="10501315"/>
<feature type="region of interest" description="Disordered" evidence="1">
    <location>
        <begin position="404"/>
        <end position="427"/>
    </location>
</feature>
<evidence type="ECO:0008006" key="4">
    <source>
        <dbReference type="Google" id="ProtNLM"/>
    </source>
</evidence>
<keyword evidence="3" id="KW-1185">Reference proteome</keyword>
<name>F0ZIV5_DICPU</name>
<feature type="region of interest" description="Disordered" evidence="1">
    <location>
        <begin position="527"/>
        <end position="651"/>
    </location>
</feature>
<feature type="compositionally biased region" description="Low complexity" evidence="1">
    <location>
        <begin position="569"/>
        <end position="583"/>
    </location>
</feature>
<protein>
    <recommendedName>
        <fullName evidence="4">Leucine-rich repeat-containing protein</fullName>
    </recommendedName>
</protein>